<dbReference type="CDD" id="cd05006">
    <property type="entry name" value="SIS_GmhA"/>
    <property type="match status" value="1"/>
</dbReference>
<keyword evidence="9 10" id="KW-0119">Carbohydrate metabolism</keyword>
<keyword evidence="13" id="KW-1185">Reference proteome</keyword>
<feature type="binding site" evidence="10">
    <location>
        <position position="69"/>
    </location>
    <ligand>
        <name>Zn(2+)</name>
        <dbReference type="ChEBI" id="CHEBI:29105"/>
    </ligand>
</feature>
<dbReference type="EMBL" id="JACIIX010000016">
    <property type="protein sequence ID" value="MBB6212080.1"/>
    <property type="molecule type" value="Genomic_DNA"/>
</dbReference>
<evidence type="ECO:0000256" key="7">
    <source>
        <dbReference type="ARBA" id="ARBA00022833"/>
    </source>
</evidence>
<comment type="similarity">
    <text evidence="4 10">Belongs to the SIS family. GmhA subfamily.</text>
</comment>
<keyword evidence="7 10" id="KW-0862">Zinc</keyword>
<evidence type="ECO:0000256" key="8">
    <source>
        <dbReference type="ARBA" id="ARBA00023235"/>
    </source>
</evidence>
<dbReference type="SUPFAM" id="SSF53697">
    <property type="entry name" value="SIS domain"/>
    <property type="match status" value="1"/>
</dbReference>
<feature type="binding site" evidence="10">
    <location>
        <position position="176"/>
    </location>
    <ligand>
        <name>Zn(2+)</name>
        <dbReference type="ChEBI" id="CHEBI:29105"/>
    </ligand>
</feature>
<evidence type="ECO:0000256" key="6">
    <source>
        <dbReference type="ARBA" id="ARBA00022723"/>
    </source>
</evidence>
<dbReference type="GO" id="GO:0005737">
    <property type="term" value="C:cytoplasm"/>
    <property type="evidence" value="ECO:0007669"/>
    <property type="project" value="UniProtKB-SubCell"/>
</dbReference>
<dbReference type="GO" id="GO:0008968">
    <property type="term" value="F:D-sedoheptulose 7-phosphate isomerase activity"/>
    <property type="evidence" value="ECO:0007669"/>
    <property type="project" value="UniProtKB-UniRule"/>
</dbReference>
<dbReference type="PANTHER" id="PTHR30390:SF6">
    <property type="entry name" value="DNAA INITIATOR-ASSOCIATING PROTEIN DIAA"/>
    <property type="match status" value="1"/>
</dbReference>
<comment type="caution">
    <text evidence="12">The sequence shown here is derived from an EMBL/GenBank/DDBJ whole genome shotgun (WGS) entry which is preliminary data.</text>
</comment>
<feature type="binding site" evidence="10">
    <location>
        <position position="69"/>
    </location>
    <ligand>
        <name>substrate</name>
    </ligand>
</feature>
<evidence type="ECO:0000256" key="1">
    <source>
        <dbReference type="ARBA" id="ARBA00000348"/>
    </source>
</evidence>
<keyword evidence="6 10" id="KW-0479">Metal-binding</keyword>
<dbReference type="InterPro" id="IPR050099">
    <property type="entry name" value="SIS_GmhA/DiaA_subfam"/>
</dbReference>
<comment type="subcellular location">
    <subcellularLocation>
        <location evidence="3 10">Cytoplasm</location>
    </subcellularLocation>
</comment>
<keyword evidence="5 10" id="KW-0963">Cytoplasm</keyword>
<feature type="binding site" evidence="10">
    <location>
        <position position="65"/>
    </location>
    <ligand>
        <name>Zn(2+)</name>
        <dbReference type="ChEBI" id="CHEBI:29105"/>
    </ligand>
</feature>
<feature type="binding site" evidence="10">
    <location>
        <position position="184"/>
    </location>
    <ligand>
        <name>Zn(2+)</name>
        <dbReference type="ChEBI" id="CHEBI:29105"/>
    </ligand>
</feature>
<dbReference type="AlphaFoldDB" id="A0A7W9ZII4"/>
<dbReference type="GO" id="GO:2001061">
    <property type="term" value="P:D-glycero-D-manno-heptose 7-phosphate biosynthetic process"/>
    <property type="evidence" value="ECO:0007669"/>
    <property type="project" value="UniProtKB-UniPathway"/>
</dbReference>
<feature type="binding site" evidence="10">
    <location>
        <position position="176"/>
    </location>
    <ligand>
        <name>substrate</name>
    </ligand>
</feature>
<dbReference type="UniPathway" id="UPA00041">
    <property type="reaction ID" value="UER00436"/>
</dbReference>
<evidence type="ECO:0000256" key="9">
    <source>
        <dbReference type="ARBA" id="ARBA00023277"/>
    </source>
</evidence>
<sequence>MTQSQFQSRSLSQYLLDTSDLHRRSAEASLDAAMDQALDLLVTALKNRLPVLVCGNGGSMADAQHIAGELVARFRLERQGLPVIALGTNAAALTAWSNDYDYPSAYAREVEAFGRPGGVLIAITTSGNSPNVVAAAEKARALGLSVVAMTGAGGGKMAALSDALLAVPSKDTPRIQEVHIALYHFLCEQVELRCA</sequence>
<feature type="domain" description="SIS" evidence="11">
    <location>
        <begin position="41"/>
        <end position="195"/>
    </location>
</feature>
<evidence type="ECO:0000256" key="10">
    <source>
        <dbReference type="HAMAP-Rule" id="MF_00067"/>
    </source>
</evidence>
<reference evidence="12 13" key="1">
    <citation type="submission" date="2020-08" db="EMBL/GenBank/DDBJ databases">
        <title>Genomic Encyclopedia of Type Strains, Phase IV (KMG-IV): sequencing the most valuable type-strain genomes for metagenomic binning, comparative biology and taxonomic classification.</title>
        <authorList>
            <person name="Goeker M."/>
        </authorList>
    </citation>
    <scope>NUCLEOTIDE SEQUENCE [LARGE SCALE GENOMIC DNA]</scope>
    <source>
        <strain evidence="12 13">DSM 11590</strain>
    </source>
</reference>
<evidence type="ECO:0000313" key="12">
    <source>
        <dbReference type="EMBL" id="MBB6212080.1"/>
    </source>
</evidence>
<proteinExistence type="inferred from homology"/>
<comment type="function">
    <text evidence="2 10">Catalyzes the isomerization of sedoheptulose 7-phosphate in D-glycero-D-manno-heptose 7-phosphate.</text>
</comment>
<comment type="cofactor">
    <cofactor evidence="10">
        <name>Zn(2+)</name>
        <dbReference type="ChEBI" id="CHEBI:29105"/>
    </cofactor>
    <text evidence="10">Binds 1 zinc ion per subunit.</text>
</comment>
<evidence type="ECO:0000259" key="11">
    <source>
        <dbReference type="PROSITE" id="PS51464"/>
    </source>
</evidence>
<dbReference type="Gene3D" id="3.40.50.10490">
    <property type="entry name" value="Glucose-6-phosphate isomerase like protein, domain 1"/>
    <property type="match status" value="1"/>
</dbReference>
<feature type="binding site" evidence="10">
    <location>
        <begin position="124"/>
        <end position="126"/>
    </location>
    <ligand>
        <name>substrate</name>
    </ligand>
</feature>
<dbReference type="InterPro" id="IPR035461">
    <property type="entry name" value="GmhA/DiaA"/>
</dbReference>
<feature type="binding site" evidence="10">
    <location>
        <begin position="56"/>
        <end position="58"/>
    </location>
    <ligand>
        <name>substrate</name>
    </ligand>
</feature>
<evidence type="ECO:0000256" key="5">
    <source>
        <dbReference type="ARBA" id="ARBA00022490"/>
    </source>
</evidence>
<comment type="catalytic activity">
    <reaction evidence="1 10">
        <text>2 D-sedoheptulose 7-phosphate = D-glycero-alpha-D-manno-heptose 7-phosphate + D-glycero-beta-D-manno-heptose 7-phosphate</text>
        <dbReference type="Rhea" id="RHEA:27489"/>
        <dbReference type="ChEBI" id="CHEBI:57483"/>
        <dbReference type="ChEBI" id="CHEBI:60203"/>
        <dbReference type="ChEBI" id="CHEBI:60204"/>
        <dbReference type="EC" id="5.3.1.28"/>
    </reaction>
</comment>
<evidence type="ECO:0000256" key="4">
    <source>
        <dbReference type="ARBA" id="ARBA00009894"/>
    </source>
</evidence>
<comment type="subunit">
    <text evidence="10">Homotetramer.</text>
</comment>
<dbReference type="EC" id="5.3.1.28" evidence="10"/>
<evidence type="ECO:0000256" key="3">
    <source>
        <dbReference type="ARBA" id="ARBA00004496"/>
    </source>
</evidence>
<gene>
    <name evidence="10" type="primary">gmhA</name>
    <name evidence="12" type="ORF">FHS48_003527</name>
</gene>
<dbReference type="PROSITE" id="PS51464">
    <property type="entry name" value="SIS"/>
    <property type="match status" value="1"/>
</dbReference>
<dbReference type="Pfam" id="PF13580">
    <property type="entry name" value="SIS_2"/>
    <property type="match status" value="1"/>
</dbReference>
<evidence type="ECO:0000313" key="13">
    <source>
        <dbReference type="Proteomes" id="UP000544872"/>
    </source>
</evidence>
<dbReference type="GO" id="GO:0097367">
    <property type="term" value="F:carbohydrate derivative binding"/>
    <property type="evidence" value="ECO:0007669"/>
    <property type="project" value="InterPro"/>
</dbReference>
<dbReference type="PANTHER" id="PTHR30390">
    <property type="entry name" value="SEDOHEPTULOSE 7-PHOSPHATE ISOMERASE / DNAA INITIATOR-ASSOCIATING FACTOR FOR REPLICATION INITIATION"/>
    <property type="match status" value="1"/>
</dbReference>
<dbReference type="GO" id="GO:0005975">
    <property type="term" value="P:carbohydrate metabolic process"/>
    <property type="evidence" value="ECO:0007669"/>
    <property type="project" value="UniProtKB-UniRule"/>
</dbReference>
<dbReference type="InterPro" id="IPR046348">
    <property type="entry name" value="SIS_dom_sf"/>
</dbReference>
<accession>A0A7W9ZII4</accession>
<name>A0A7W9ZII4_NOVIT</name>
<feature type="binding site" evidence="10">
    <location>
        <begin position="98"/>
        <end position="99"/>
    </location>
    <ligand>
        <name>substrate</name>
    </ligand>
</feature>
<comment type="pathway">
    <text evidence="10">Carbohydrate biosynthesis; D-glycero-D-manno-heptose 7-phosphate biosynthesis; D-glycero-alpha-D-manno-heptose 7-phosphate and D-glycero-beta-D-manno-heptose 7-phosphate from sedoheptulose 7-phosphate: step 1/1.</text>
</comment>
<protein>
    <recommendedName>
        <fullName evidence="10">Phosphoheptose isomerase</fullName>
        <ecNumber evidence="10">5.3.1.28</ecNumber>
    </recommendedName>
    <alternativeName>
        <fullName evidence="10">Sedoheptulose 7-phosphate isomerase</fullName>
    </alternativeName>
</protein>
<dbReference type="InterPro" id="IPR004515">
    <property type="entry name" value="Phosphoheptose_Isoase"/>
</dbReference>
<dbReference type="Proteomes" id="UP000544872">
    <property type="component" value="Unassembled WGS sequence"/>
</dbReference>
<dbReference type="GO" id="GO:0008270">
    <property type="term" value="F:zinc ion binding"/>
    <property type="evidence" value="ECO:0007669"/>
    <property type="project" value="UniProtKB-UniRule"/>
</dbReference>
<dbReference type="HAMAP" id="MF_00067">
    <property type="entry name" value="GmhA"/>
    <property type="match status" value="1"/>
</dbReference>
<organism evidence="12 13">
    <name type="scientific">Novispirillum itersonii</name>
    <name type="common">Aquaspirillum itersonii</name>
    <dbReference type="NCBI Taxonomy" id="189"/>
    <lineage>
        <taxon>Bacteria</taxon>
        <taxon>Pseudomonadati</taxon>
        <taxon>Pseudomonadota</taxon>
        <taxon>Alphaproteobacteria</taxon>
        <taxon>Rhodospirillales</taxon>
        <taxon>Novispirillaceae</taxon>
        <taxon>Novispirillum</taxon>
    </lineage>
</organism>
<dbReference type="InterPro" id="IPR001347">
    <property type="entry name" value="SIS_dom"/>
</dbReference>
<evidence type="ECO:0000256" key="2">
    <source>
        <dbReference type="ARBA" id="ARBA00003172"/>
    </source>
</evidence>
<comment type="miscellaneous">
    <text evidence="10">The reaction produces a racemic mixture of D-glycero-alpha-D-manno-heptose 7-phosphate and D-glycero-beta-D-manno-heptose 7-phosphate.</text>
</comment>
<dbReference type="RefSeq" id="WP_184265418.1">
    <property type="nucleotide sequence ID" value="NZ_JACIIX010000016.1"/>
</dbReference>
<feature type="binding site" evidence="10">
    <location>
        <position position="129"/>
    </location>
    <ligand>
        <name>substrate</name>
    </ligand>
</feature>
<keyword evidence="8 10" id="KW-0413">Isomerase</keyword>